<organism evidence="2 3">
    <name type="scientific">Heterodermia speciosa</name>
    <dbReference type="NCBI Taxonomy" id="116794"/>
    <lineage>
        <taxon>Eukaryota</taxon>
        <taxon>Fungi</taxon>
        <taxon>Dikarya</taxon>
        <taxon>Ascomycota</taxon>
        <taxon>Pezizomycotina</taxon>
        <taxon>Lecanoromycetes</taxon>
        <taxon>OSLEUM clade</taxon>
        <taxon>Lecanoromycetidae</taxon>
        <taxon>Caliciales</taxon>
        <taxon>Physciaceae</taxon>
        <taxon>Heterodermia</taxon>
    </lineage>
</organism>
<reference evidence="2" key="1">
    <citation type="submission" date="2021-03" db="EMBL/GenBank/DDBJ databases">
        <authorList>
            <person name="Tagirdzhanova G."/>
        </authorList>
    </citation>
    <scope>NUCLEOTIDE SEQUENCE</scope>
</reference>
<dbReference type="EMBL" id="CAJPDS010000180">
    <property type="protein sequence ID" value="CAF9941227.1"/>
    <property type="molecule type" value="Genomic_DNA"/>
</dbReference>
<keyword evidence="3" id="KW-1185">Reference proteome</keyword>
<comment type="caution">
    <text evidence="2">The sequence shown here is derived from an EMBL/GenBank/DDBJ whole genome shotgun (WGS) entry which is preliminary data.</text>
</comment>
<gene>
    <name evidence="2" type="ORF">HETSPECPRED_003025</name>
</gene>
<feature type="region of interest" description="Disordered" evidence="1">
    <location>
        <begin position="241"/>
        <end position="264"/>
    </location>
</feature>
<evidence type="ECO:0000313" key="2">
    <source>
        <dbReference type="EMBL" id="CAF9941227.1"/>
    </source>
</evidence>
<dbReference type="OrthoDB" id="5421654at2759"/>
<protein>
    <submittedName>
        <fullName evidence="2">Uncharacterized protein</fullName>
    </submittedName>
</protein>
<proteinExistence type="predicted"/>
<accession>A0A8H3J5Q2</accession>
<dbReference type="Proteomes" id="UP000664521">
    <property type="component" value="Unassembled WGS sequence"/>
</dbReference>
<dbReference type="AlphaFoldDB" id="A0A8H3J5Q2"/>
<name>A0A8H3J5Q2_9LECA</name>
<feature type="compositionally biased region" description="Polar residues" evidence="1">
    <location>
        <begin position="252"/>
        <end position="264"/>
    </location>
</feature>
<evidence type="ECO:0000313" key="3">
    <source>
        <dbReference type="Proteomes" id="UP000664521"/>
    </source>
</evidence>
<evidence type="ECO:0000256" key="1">
    <source>
        <dbReference type="SAM" id="MobiDB-lite"/>
    </source>
</evidence>
<feature type="region of interest" description="Disordered" evidence="1">
    <location>
        <begin position="734"/>
        <end position="756"/>
    </location>
</feature>
<sequence>MPAAQITQLEVLYFEEANASTPMTSLVTAVSNNYTFTSPSIYVAYSVITGDFGKIDEGCPGTIGSQYYNFTRAYSPGSLMTLPRGCEYHGVTDGKRWEVLRIQDLMNPPQNWISSNGCLFDHGFGGMNAGLNPNGTEMAATPLLSFPQDILSMDPIWASRKCVPFDAYNFGLWDPPRILTPVAAVGPATTTLSPHSRMSKLDPAPASTPAVIPVSKTTLLALPGMTQLSPTLEPVQAQPTVPNKLSGKDPIISQSPVDVPDTKSSNHQSIIVNTAQAIATVDGKPVYVIPNADISVHDTVVRNGDPAVTDEKNTVSVNPESIFVSVFSHHLPSLIIGNEQAPKTVAGEVLSAAQSHAIVLGGNIIQPGKQTTIDGTWVSVGQDHIIINTRTYAIPSAASLNDPLPSAGGQPIKVGPEGAIIVNGSTIYPGQLTAIGGDTISLESSKVIINSKTYAIPTPSSSLLSNTPNSNPPAVIGGAVLKGSDDGEVFVGDSLVAPGQHTDIHGTRISVDSDYMVIGSITYSKPTAKPTALLDAYSALASIDPSVTIAKDGAIVAGDSIISVGQKMTISSVYLSVASDSLVVGSRTYKLPEPQPTDGEKAQSALAALAGTENISINPNGEVLMGDSTLLPGFQTTISGDLISIASDKIVIGASTYALSDGPKISTAPNGDIIIDHYTLSKGESTTISGQVVEVDSSNVVIAGTTYPFPRPTSAEPLGLIIASMLGYAQSATPGDSHSPIAEADETSRPSLTTTNTADPIANLSLFTGAQTSSSDGISLKVCPMVLCICVGTIFFGF</sequence>